<gene>
    <name evidence="2" type="ORF">C7M84_021586</name>
</gene>
<feature type="transmembrane region" description="Helical" evidence="1">
    <location>
        <begin position="47"/>
        <end position="69"/>
    </location>
</feature>
<dbReference type="AlphaFoldDB" id="A0A423S9H5"/>
<feature type="transmembrane region" description="Helical" evidence="1">
    <location>
        <begin position="463"/>
        <end position="487"/>
    </location>
</feature>
<feature type="transmembrane region" description="Helical" evidence="1">
    <location>
        <begin position="171"/>
        <end position="197"/>
    </location>
</feature>
<keyword evidence="1" id="KW-0812">Transmembrane</keyword>
<accession>A0A423S9H5</accession>
<feature type="transmembrane region" description="Helical" evidence="1">
    <location>
        <begin position="12"/>
        <end position="35"/>
    </location>
</feature>
<name>A0A423S9H5_PENVA</name>
<keyword evidence="1" id="KW-1133">Transmembrane helix</keyword>
<feature type="transmembrane region" description="Helical" evidence="1">
    <location>
        <begin position="347"/>
        <end position="367"/>
    </location>
</feature>
<feature type="transmembrane region" description="Helical" evidence="1">
    <location>
        <begin position="306"/>
        <end position="327"/>
    </location>
</feature>
<evidence type="ECO:0000313" key="2">
    <source>
        <dbReference type="EMBL" id="ROT60806.1"/>
    </source>
</evidence>
<proteinExistence type="predicted"/>
<feature type="transmembrane region" description="Helical" evidence="1">
    <location>
        <begin position="217"/>
        <end position="238"/>
    </location>
</feature>
<keyword evidence="3" id="KW-1185">Reference proteome</keyword>
<dbReference type="EMBL" id="QCYY01004545">
    <property type="protein sequence ID" value="ROT60806.1"/>
    <property type="molecule type" value="Genomic_DNA"/>
</dbReference>
<feature type="transmembrane region" description="Helical" evidence="1">
    <location>
        <begin position="109"/>
        <end position="134"/>
    </location>
</feature>
<sequence>MSFLSILPFSLFSHSFFLSGSLLLLLFSTRIFFFINSPSSFCPFSHFSSSVLSFSFPSHSSSVFFILIFSSFSSLSIFCLRFYSLFSFLLITSLFVFIKPSSFLRTSLFSLFLLNFSSFSFYQPFLFFFLHSLIFPSPSFPLPSSFIQYFQPFPLLPSLPGLFSSSPSTSVLFVIPFSLFLSTSLLSFPSLTSLVLFQPYPSPSTLFPPLLFLRFSLPSFIINPFLFLSFLTLSFRVFSLLFPSQLLRLIQTLSRLSFTTSLFSGFSSALSSRLPRLFKLPFSLLPLLPLLVLFPSHSFVLSTPSLFSSLFLSSSLLTLQIGFFNFLSLSFHSLTLQFSLSLVIRPFPLLPLSGSFLFPFLTAPRYINPSLSFLLSPLPLLTPSFITYSPLLSFSPLSFSSLVIQSLSLSFPPLLRLSSSFLPLLLYQGKPFLICLPASLPLTTSPSSFINPSLSFPLLSLSLLNSLALCNLLSLCCLSLFSLFSILTPSFNSNRRYPSLSRALLLLSFSRPRFNLTHLSLPSIRQNSRRNVVLKRDLQLRAADDKPGLCAPTLKCGHYKSPFFSPLFVLCAPHLFHFPLLLPLSSLSSFSVSSYHPSLIPFFPLYF</sequence>
<keyword evidence="1" id="KW-0472">Membrane</keyword>
<feature type="transmembrane region" description="Helical" evidence="1">
    <location>
        <begin position="563"/>
        <end position="582"/>
    </location>
</feature>
<protein>
    <submittedName>
        <fullName evidence="2">Uncharacterized protein</fullName>
    </submittedName>
</protein>
<evidence type="ECO:0000256" key="1">
    <source>
        <dbReference type="SAM" id="Phobius"/>
    </source>
</evidence>
<organism evidence="2 3">
    <name type="scientific">Penaeus vannamei</name>
    <name type="common">Whiteleg shrimp</name>
    <name type="synonym">Litopenaeus vannamei</name>
    <dbReference type="NCBI Taxonomy" id="6689"/>
    <lineage>
        <taxon>Eukaryota</taxon>
        <taxon>Metazoa</taxon>
        <taxon>Ecdysozoa</taxon>
        <taxon>Arthropoda</taxon>
        <taxon>Crustacea</taxon>
        <taxon>Multicrustacea</taxon>
        <taxon>Malacostraca</taxon>
        <taxon>Eumalacostraca</taxon>
        <taxon>Eucarida</taxon>
        <taxon>Decapoda</taxon>
        <taxon>Dendrobranchiata</taxon>
        <taxon>Penaeoidea</taxon>
        <taxon>Penaeidae</taxon>
        <taxon>Penaeus</taxon>
    </lineage>
</organism>
<reference evidence="2 3" key="1">
    <citation type="submission" date="2018-04" db="EMBL/GenBank/DDBJ databases">
        <authorList>
            <person name="Zhang X."/>
            <person name="Yuan J."/>
            <person name="Li F."/>
            <person name="Xiang J."/>
        </authorList>
    </citation>
    <scope>NUCLEOTIDE SEQUENCE [LARGE SCALE GENOMIC DNA]</scope>
    <source>
        <tissue evidence="2">Muscle</tissue>
    </source>
</reference>
<feature type="transmembrane region" description="Helical" evidence="1">
    <location>
        <begin position="75"/>
        <end position="97"/>
    </location>
</feature>
<feature type="transmembrane region" description="Helical" evidence="1">
    <location>
        <begin position="277"/>
        <end position="294"/>
    </location>
</feature>
<comment type="caution">
    <text evidence="2">The sequence shown here is derived from an EMBL/GenBank/DDBJ whole genome shotgun (WGS) entry which is preliminary data.</text>
</comment>
<evidence type="ECO:0000313" key="3">
    <source>
        <dbReference type="Proteomes" id="UP000283509"/>
    </source>
</evidence>
<dbReference type="Proteomes" id="UP000283509">
    <property type="component" value="Unassembled WGS sequence"/>
</dbReference>
<reference evidence="2 3" key="2">
    <citation type="submission" date="2019-01" db="EMBL/GenBank/DDBJ databases">
        <title>The decoding of complex shrimp genome reveals the adaptation for benthos swimmer, frequently molting mechanism and breeding impact on genome.</title>
        <authorList>
            <person name="Sun Y."/>
            <person name="Gao Y."/>
            <person name="Yu Y."/>
        </authorList>
    </citation>
    <scope>NUCLEOTIDE SEQUENCE [LARGE SCALE GENOMIC DNA]</scope>
    <source>
        <tissue evidence="2">Muscle</tissue>
    </source>
</reference>